<evidence type="ECO:0000259" key="7">
    <source>
        <dbReference type="Pfam" id="PF00107"/>
    </source>
</evidence>
<keyword evidence="10" id="KW-1185">Reference proteome</keyword>
<dbReference type="InterPro" id="IPR013154">
    <property type="entry name" value="ADH-like_N"/>
</dbReference>
<name>A0A4Z0J9N3_9LACO</name>
<keyword evidence="3 6" id="KW-0479">Metal-binding</keyword>
<evidence type="ECO:0000256" key="2">
    <source>
        <dbReference type="ARBA" id="ARBA00008072"/>
    </source>
</evidence>
<accession>A0A4Z0J9N3</accession>
<organism evidence="9 10">
    <name type="scientific">Levilactobacillus suantsaiihabitans</name>
    <dbReference type="NCBI Taxonomy" id="2487722"/>
    <lineage>
        <taxon>Bacteria</taxon>
        <taxon>Bacillati</taxon>
        <taxon>Bacillota</taxon>
        <taxon>Bacilli</taxon>
        <taxon>Lactobacillales</taxon>
        <taxon>Lactobacillaceae</taxon>
        <taxon>Levilactobacillus</taxon>
    </lineage>
</organism>
<dbReference type="InterPro" id="IPR013149">
    <property type="entry name" value="ADH-like_C"/>
</dbReference>
<evidence type="ECO:0000256" key="1">
    <source>
        <dbReference type="ARBA" id="ARBA00001947"/>
    </source>
</evidence>
<dbReference type="GO" id="GO:0008270">
    <property type="term" value="F:zinc ion binding"/>
    <property type="evidence" value="ECO:0007669"/>
    <property type="project" value="InterPro"/>
</dbReference>
<evidence type="ECO:0000256" key="4">
    <source>
        <dbReference type="ARBA" id="ARBA00022833"/>
    </source>
</evidence>
<keyword evidence="5" id="KW-0560">Oxidoreductase</keyword>
<dbReference type="SUPFAM" id="SSF50129">
    <property type="entry name" value="GroES-like"/>
    <property type="match status" value="1"/>
</dbReference>
<comment type="similarity">
    <text evidence="2 6">Belongs to the zinc-containing alcohol dehydrogenase family.</text>
</comment>
<dbReference type="Gene3D" id="3.90.180.10">
    <property type="entry name" value="Medium-chain alcohol dehydrogenases, catalytic domain"/>
    <property type="match status" value="1"/>
</dbReference>
<dbReference type="InterPro" id="IPR036291">
    <property type="entry name" value="NAD(P)-bd_dom_sf"/>
</dbReference>
<evidence type="ECO:0000256" key="5">
    <source>
        <dbReference type="ARBA" id="ARBA00023002"/>
    </source>
</evidence>
<dbReference type="OrthoDB" id="9770238at2"/>
<dbReference type="Gene3D" id="3.40.50.720">
    <property type="entry name" value="NAD(P)-binding Rossmann-like Domain"/>
    <property type="match status" value="1"/>
</dbReference>
<evidence type="ECO:0000259" key="8">
    <source>
        <dbReference type="Pfam" id="PF08240"/>
    </source>
</evidence>
<dbReference type="PANTHER" id="PTHR43161:SF23">
    <property type="entry name" value="(R,R)-BUTANEDIOL DEHYDROGENASE-RELATED"/>
    <property type="match status" value="1"/>
</dbReference>
<dbReference type="PANTHER" id="PTHR43161">
    <property type="entry name" value="SORBITOL DEHYDROGENASE"/>
    <property type="match status" value="1"/>
</dbReference>
<evidence type="ECO:0000256" key="6">
    <source>
        <dbReference type="RuleBase" id="RU361277"/>
    </source>
</evidence>
<dbReference type="EMBL" id="RKLX01000017">
    <property type="protein sequence ID" value="TGD18098.1"/>
    <property type="molecule type" value="Genomic_DNA"/>
</dbReference>
<sequence length="377" mass="40087">MSLGDFPRLFSAEYHPHSVLTFKFQSIIIKLRICEGVNVMKGVIYHGIHDISVEELPAPQPTANDLVLKVMRNGICGSDLHAYNLGGDEIGILKGGALGHEFVGEVAEVGANVQGIHPGDHVFVNPSRAKGSTSQLAMAGGLSQLNLIKDAVLNDNVFLLPSDLSFDRAVVIEPYAVGIHGKNIVHPTPEQSFCIFGAGPVGLASASGLLQQGITQVAVVDIDEQRLAFAKRLGAHVINSAKTDLTAALKDLFGTGTGLMGDERIGVDTYIDCVGLPSFMTDFIAQAKFGAKFVVVALGAEPVTFKPQFLAMNEISLIGSAIYTATDIQEAIANVAQPDNLFPNIVSAHYPLADSEQAFQRANTDKTALKVVIDVND</sequence>
<comment type="caution">
    <text evidence="9">The sequence shown here is derived from an EMBL/GenBank/DDBJ whole genome shotgun (WGS) entry which is preliminary data.</text>
</comment>
<dbReference type="InterPro" id="IPR011032">
    <property type="entry name" value="GroES-like_sf"/>
</dbReference>
<evidence type="ECO:0000313" key="9">
    <source>
        <dbReference type="EMBL" id="TGD18098.1"/>
    </source>
</evidence>
<proteinExistence type="inferred from homology"/>
<dbReference type="Pfam" id="PF00107">
    <property type="entry name" value="ADH_zinc_N"/>
    <property type="match status" value="1"/>
</dbReference>
<dbReference type="Pfam" id="PF08240">
    <property type="entry name" value="ADH_N"/>
    <property type="match status" value="1"/>
</dbReference>
<protein>
    <submittedName>
        <fullName evidence="9">Uncharacterized protein</fullName>
    </submittedName>
</protein>
<evidence type="ECO:0000313" key="10">
    <source>
        <dbReference type="Proteomes" id="UP000297348"/>
    </source>
</evidence>
<dbReference type="PROSITE" id="PS00059">
    <property type="entry name" value="ADH_ZINC"/>
    <property type="match status" value="1"/>
</dbReference>
<gene>
    <name evidence="9" type="ORF">EGT51_09895</name>
</gene>
<comment type="cofactor">
    <cofactor evidence="1 6">
        <name>Zn(2+)</name>
        <dbReference type="ChEBI" id="CHEBI:29105"/>
    </cofactor>
</comment>
<dbReference type="GO" id="GO:0005737">
    <property type="term" value="C:cytoplasm"/>
    <property type="evidence" value="ECO:0007669"/>
    <property type="project" value="TreeGrafter"/>
</dbReference>
<dbReference type="Proteomes" id="UP000297348">
    <property type="component" value="Unassembled WGS sequence"/>
</dbReference>
<dbReference type="GO" id="GO:0034079">
    <property type="term" value="P:butanediol biosynthetic process"/>
    <property type="evidence" value="ECO:0007669"/>
    <property type="project" value="TreeGrafter"/>
</dbReference>
<keyword evidence="4 6" id="KW-0862">Zinc</keyword>
<feature type="domain" description="Alcohol dehydrogenase-like C-terminal" evidence="7">
    <location>
        <begin position="200"/>
        <end position="336"/>
    </location>
</feature>
<dbReference type="SUPFAM" id="SSF51735">
    <property type="entry name" value="NAD(P)-binding Rossmann-fold domains"/>
    <property type="match status" value="1"/>
</dbReference>
<dbReference type="GO" id="GO:0000721">
    <property type="term" value="F:(R,R)-butanediol dehydrogenase activity"/>
    <property type="evidence" value="ECO:0007669"/>
    <property type="project" value="TreeGrafter"/>
</dbReference>
<evidence type="ECO:0000256" key="3">
    <source>
        <dbReference type="ARBA" id="ARBA00022723"/>
    </source>
</evidence>
<dbReference type="InterPro" id="IPR002328">
    <property type="entry name" value="ADH_Zn_CS"/>
</dbReference>
<reference evidence="9 10" key="1">
    <citation type="submission" date="2018-10" db="EMBL/GenBank/DDBJ databases">
        <title>Lactobacillus sp. R7 and Lactobacillus sp. R19 isolated from fermented mustard green product of Taiwan.</title>
        <authorList>
            <person name="Lin S.-T."/>
        </authorList>
    </citation>
    <scope>NUCLEOTIDE SEQUENCE [LARGE SCALE GENOMIC DNA]</scope>
    <source>
        <strain evidence="9 10">BCRC 81129</strain>
    </source>
</reference>
<feature type="domain" description="Alcohol dehydrogenase-like N-terminal" evidence="8">
    <location>
        <begin position="63"/>
        <end position="131"/>
    </location>
</feature>
<dbReference type="AlphaFoldDB" id="A0A4Z0J9N3"/>